<reference evidence="8" key="1">
    <citation type="submission" date="2006-10" db="EMBL/GenBank/DDBJ databases">
        <authorList>
            <person name="Amadeo P."/>
            <person name="Zhao Q."/>
            <person name="Wortman J."/>
            <person name="Fraser-Liggett C."/>
            <person name="Carlton J."/>
        </authorList>
    </citation>
    <scope>NUCLEOTIDE SEQUENCE</scope>
    <source>
        <strain evidence="8">G3</strain>
    </source>
</reference>
<feature type="active site" description="Proton acceptor" evidence="6">
    <location>
        <position position="156"/>
    </location>
</feature>
<dbReference type="GO" id="GO:0005634">
    <property type="term" value="C:nucleus"/>
    <property type="evidence" value="ECO:0000318"/>
    <property type="project" value="GO_Central"/>
</dbReference>
<dbReference type="GO" id="GO:0006974">
    <property type="term" value="P:DNA damage response"/>
    <property type="evidence" value="ECO:0000318"/>
    <property type="project" value="GO_Central"/>
</dbReference>
<keyword evidence="9" id="KW-1185">Reference proteome</keyword>
<evidence type="ECO:0000256" key="4">
    <source>
        <dbReference type="ARBA" id="ARBA00022833"/>
    </source>
</evidence>
<dbReference type="Proteomes" id="UP000001542">
    <property type="component" value="Unassembled WGS sequence"/>
</dbReference>
<organism evidence="8 9">
    <name type="scientific">Trichomonas vaginalis (strain ATCC PRA-98 / G3)</name>
    <dbReference type="NCBI Taxonomy" id="412133"/>
    <lineage>
        <taxon>Eukaryota</taxon>
        <taxon>Metamonada</taxon>
        <taxon>Parabasalia</taxon>
        <taxon>Trichomonadida</taxon>
        <taxon>Trichomonadidae</taxon>
        <taxon>Trichomonas</taxon>
    </lineage>
</organism>
<dbReference type="VEuPathDB" id="TrichDB:TVAGG3_0970540"/>
<dbReference type="KEGG" id="tva:4731263"/>
<feature type="binding site" evidence="6">
    <location>
        <position position="164"/>
    </location>
    <ligand>
        <name>Zn(2+)</name>
        <dbReference type="ChEBI" id="CHEBI:29105"/>
    </ligand>
</feature>
<dbReference type="EMBL" id="DS129241">
    <property type="protein sequence ID" value="EAX73868.1"/>
    <property type="molecule type" value="Genomic_DNA"/>
</dbReference>
<dbReference type="VEuPathDB" id="TrichDB:TVAG_549940"/>
<feature type="non-terminal residue" evidence="8">
    <location>
        <position position="1"/>
    </location>
</feature>
<evidence type="ECO:0000256" key="5">
    <source>
        <dbReference type="ARBA" id="ARBA00023027"/>
    </source>
</evidence>
<dbReference type="GO" id="GO:0070403">
    <property type="term" value="F:NAD+ binding"/>
    <property type="evidence" value="ECO:0007669"/>
    <property type="project" value="InterPro"/>
</dbReference>
<sequence>EVKAQFQAPEEDIWRLLYRLASAADGLRAKKPREYYTDLDRIIDLIDKSHNIVILLGAGGSVGPDFRSPGGLYDSIAKDGVFDDPCKVFDNQYFEEDPSIFWRYAHTIFPSANPQHSGSHIFIEMLEQKGKLLRVYSQNVDTLEKGIPDEKLVCVHGSWRECRCMQCGLVQSIEDLRPSVEQRVVPQCKQCGGPIKPGIVFFEQPTNLDEKQAFADAEQADLLIVIGTSLRVAPISELPDLMSSVPSILINRAPVTTNFNAQFLGECDDIVQMLESELGWIENKRISSKDSVFFPPNNFVIESNSELGTRIIETSRNKFLATSFTIDVSDTE</sequence>
<dbReference type="Gene3D" id="3.40.50.1220">
    <property type="entry name" value="TPP-binding domain"/>
    <property type="match status" value="1"/>
</dbReference>
<dbReference type="Gene3D" id="3.30.1600.10">
    <property type="entry name" value="SIR2/SIRT2 'Small Domain"/>
    <property type="match status" value="1"/>
</dbReference>
<evidence type="ECO:0000256" key="3">
    <source>
        <dbReference type="ARBA" id="ARBA00022723"/>
    </source>
</evidence>
<feature type="binding site" evidence="6">
    <location>
        <position position="167"/>
    </location>
    <ligand>
        <name>Zn(2+)</name>
        <dbReference type="ChEBI" id="CHEBI:29105"/>
    </ligand>
</feature>
<keyword evidence="3 6" id="KW-0479">Metal-binding</keyword>
<dbReference type="PROSITE" id="PS50305">
    <property type="entry name" value="SIRTUIN"/>
    <property type="match status" value="1"/>
</dbReference>
<comment type="cofactor">
    <cofactor evidence="1">
        <name>Zn(2+)</name>
        <dbReference type="ChEBI" id="CHEBI:29105"/>
    </cofactor>
</comment>
<dbReference type="eggNOG" id="KOG2684">
    <property type="taxonomic scope" value="Eukaryota"/>
</dbReference>
<dbReference type="InterPro" id="IPR003000">
    <property type="entry name" value="Sirtuin"/>
</dbReference>
<keyword evidence="2" id="KW-0808">Transferase</keyword>
<feature type="domain" description="Deacetylase sirtuin-type" evidence="7">
    <location>
        <begin position="32"/>
        <end position="281"/>
    </location>
</feature>
<dbReference type="GO" id="GO:0031509">
    <property type="term" value="P:subtelomeric heterochromatin formation"/>
    <property type="evidence" value="ECO:0000318"/>
    <property type="project" value="GO_Central"/>
</dbReference>
<dbReference type="PANTHER" id="PTHR11085">
    <property type="entry name" value="NAD-DEPENDENT PROTEIN DEACYLASE SIRTUIN-5, MITOCHONDRIAL-RELATED"/>
    <property type="match status" value="1"/>
</dbReference>
<dbReference type="GO" id="GO:0000781">
    <property type="term" value="C:chromosome, telomeric region"/>
    <property type="evidence" value="ECO:0007669"/>
    <property type="project" value="GOC"/>
</dbReference>
<keyword evidence="5" id="KW-0520">NAD</keyword>
<feature type="binding site" evidence="6">
    <location>
        <position position="191"/>
    </location>
    <ligand>
        <name>Zn(2+)</name>
        <dbReference type="ChEBI" id="CHEBI:29105"/>
    </ligand>
</feature>
<evidence type="ECO:0000256" key="2">
    <source>
        <dbReference type="ARBA" id="ARBA00022679"/>
    </source>
</evidence>
<dbReference type="Pfam" id="PF02146">
    <property type="entry name" value="SIR2"/>
    <property type="match status" value="1"/>
</dbReference>
<dbReference type="OMA" id="REHANGK"/>
<proteinExistence type="predicted"/>
<accession>A2H9P9</accession>
<feature type="binding site" evidence="6">
    <location>
        <position position="188"/>
    </location>
    <ligand>
        <name>Zn(2+)</name>
        <dbReference type="ChEBI" id="CHEBI:29105"/>
    </ligand>
</feature>
<dbReference type="InterPro" id="IPR050134">
    <property type="entry name" value="NAD-dep_sirtuin_deacylases"/>
</dbReference>
<evidence type="ECO:0000259" key="7">
    <source>
        <dbReference type="PROSITE" id="PS50305"/>
    </source>
</evidence>
<name>A2H9P9_TRIV3</name>
<dbReference type="SUPFAM" id="SSF52467">
    <property type="entry name" value="DHS-like NAD/FAD-binding domain"/>
    <property type="match status" value="1"/>
</dbReference>
<protein>
    <submittedName>
        <fullName evidence="8">Transcriptional regulator, Sir2 family protein</fullName>
    </submittedName>
</protein>
<dbReference type="GO" id="GO:0046872">
    <property type="term" value="F:metal ion binding"/>
    <property type="evidence" value="ECO:0007669"/>
    <property type="project" value="UniProtKB-KW"/>
</dbReference>
<dbReference type="AlphaFoldDB" id="A2H9P9"/>
<dbReference type="InterPro" id="IPR026590">
    <property type="entry name" value="Ssirtuin_cat_dom"/>
</dbReference>
<evidence type="ECO:0000313" key="9">
    <source>
        <dbReference type="Proteomes" id="UP000001542"/>
    </source>
</evidence>
<dbReference type="FunCoup" id="A2H9P9">
    <property type="interactions" value="329"/>
</dbReference>
<dbReference type="PANTHER" id="PTHR11085:SF9">
    <property type="entry name" value="NAD-DEPENDENT PROTEIN DEACETYLASE SIRTUIN-1"/>
    <property type="match status" value="1"/>
</dbReference>
<evidence type="ECO:0000256" key="6">
    <source>
        <dbReference type="PROSITE-ProRule" id="PRU00236"/>
    </source>
</evidence>
<dbReference type="GO" id="GO:0046969">
    <property type="term" value="F:histone H3K9 deacetylase activity, NAD-dependent"/>
    <property type="evidence" value="ECO:0000318"/>
    <property type="project" value="GO_Central"/>
</dbReference>
<dbReference type="GO" id="GO:0046970">
    <property type="term" value="F:histone H4K16 deacetylase activity, NAD-dependent"/>
    <property type="evidence" value="ECO:0000318"/>
    <property type="project" value="GO_Central"/>
</dbReference>
<dbReference type="SMR" id="A2H9P9"/>
<dbReference type="InterPro" id="IPR026591">
    <property type="entry name" value="Sirtuin_cat_small_dom_sf"/>
</dbReference>
<dbReference type="InterPro" id="IPR029035">
    <property type="entry name" value="DHS-like_NAD/FAD-binding_dom"/>
</dbReference>
<dbReference type="InParanoid" id="A2H9P9"/>
<keyword evidence="4 6" id="KW-0862">Zinc</keyword>
<dbReference type="GO" id="GO:0032041">
    <property type="term" value="F:histone H3K14 deacetylase activity, NAD-dependent"/>
    <property type="evidence" value="ECO:0000318"/>
    <property type="project" value="GO_Central"/>
</dbReference>
<dbReference type="GO" id="GO:0003714">
    <property type="term" value="F:transcription corepressor activity"/>
    <property type="evidence" value="ECO:0000318"/>
    <property type="project" value="GO_Central"/>
</dbReference>
<evidence type="ECO:0000256" key="1">
    <source>
        <dbReference type="ARBA" id="ARBA00001947"/>
    </source>
</evidence>
<dbReference type="STRING" id="5722.A2H9P9"/>
<evidence type="ECO:0000313" key="8">
    <source>
        <dbReference type="EMBL" id="EAX73868.1"/>
    </source>
</evidence>
<gene>
    <name evidence="8" type="ORF">TVAG_549940</name>
</gene>
<reference evidence="8" key="2">
    <citation type="journal article" date="2007" name="Science">
        <title>Draft genome sequence of the sexually transmitted pathogen Trichomonas vaginalis.</title>
        <authorList>
            <person name="Carlton J.M."/>
            <person name="Hirt R.P."/>
            <person name="Silva J.C."/>
            <person name="Delcher A.L."/>
            <person name="Schatz M."/>
            <person name="Zhao Q."/>
            <person name="Wortman J.R."/>
            <person name="Bidwell S.L."/>
            <person name="Alsmark U.C.M."/>
            <person name="Besteiro S."/>
            <person name="Sicheritz-Ponten T."/>
            <person name="Noel C.J."/>
            <person name="Dacks J.B."/>
            <person name="Foster P.G."/>
            <person name="Simillion C."/>
            <person name="Van de Peer Y."/>
            <person name="Miranda-Saavedra D."/>
            <person name="Barton G.J."/>
            <person name="Westrop G.D."/>
            <person name="Mueller S."/>
            <person name="Dessi D."/>
            <person name="Fiori P.L."/>
            <person name="Ren Q."/>
            <person name="Paulsen I."/>
            <person name="Zhang H."/>
            <person name="Bastida-Corcuera F.D."/>
            <person name="Simoes-Barbosa A."/>
            <person name="Brown M.T."/>
            <person name="Hayes R.D."/>
            <person name="Mukherjee M."/>
            <person name="Okumura C.Y."/>
            <person name="Schneider R."/>
            <person name="Smith A.J."/>
            <person name="Vanacova S."/>
            <person name="Villalvazo M."/>
            <person name="Haas B.J."/>
            <person name="Pertea M."/>
            <person name="Feldblyum T.V."/>
            <person name="Utterback T.R."/>
            <person name="Shu C.L."/>
            <person name="Osoegawa K."/>
            <person name="de Jong P.J."/>
            <person name="Hrdy I."/>
            <person name="Horvathova L."/>
            <person name="Zubacova Z."/>
            <person name="Dolezal P."/>
            <person name="Malik S.B."/>
            <person name="Logsdon J.M. Jr."/>
            <person name="Henze K."/>
            <person name="Gupta A."/>
            <person name="Wang C.C."/>
            <person name="Dunne R.L."/>
            <person name="Upcroft J.A."/>
            <person name="Upcroft P."/>
            <person name="White O."/>
            <person name="Salzberg S.L."/>
            <person name="Tang P."/>
            <person name="Chiu C.-H."/>
            <person name="Lee Y.-S."/>
            <person name="Embley T.M."/>
            <person name="Coombs G.H."/>
            <person name="Mottram J.C."/>
            <person name="Tachezy J."/>
            <person name="Fraser-Liggett C.M."/>
            <person name="Johnson P.J."/>
        </authorList>
    </citation>
    <scope>NUCLEOTIDE SEQUENCE [LARGE SCALE GENOMIC DNA]</scope>
    <source>
        <strain evidence="8">G3</strain>
    </source>
</reference>
<dbReference type="OrthoDB" id="420264at2759"/>